<comment type="similarity">
    <text evidence="1 4">Belongs to the metallophosphoesterase superfamily. YfcE family.</text>
</comment>
<keyword evidence="3 6" id="KW-0378">Hydrolase</keyword>
<keyword evidence="7" id="KW-1185">Reference proteome</keyword>
<evidence type="ECO:0000313" key="7">
    <source>
        <dbReference type="Proteomes" id="UP000681526"/>
    </source>
</evidence>
<dbReference type="InterPro" id="IPR029052">
    <property type="entry name" value="Metallo-depent_PP-like"/>
</dbReference>
<comment type="caution">
    <text evidence="6">The sequence shown here is derived from an EMBL/GenBank/DDBJ whole genome shotgun (WGS) entry which is preliminary data.</text>
</comment>
<dbReference type="SUPFAM" id="SSF56300">
    <property type="entry name" value="Metallo-dependent phosphatases"/>
    <property type="match status" value="1"/>
</dbReference>
<dbReference type="Gene3D" id="3.60.21.10">
    <property type="match status" value="1"/>
</dbReference>
<dbReference type="PANTHER" id="PTHR11124">
    <property type="entry name" value="VACUOLAR SORTING PROTEIN VPS29"/>
    <property type="match status" value="1"/>
</dbReference>
<sequence length="162" mass="18024">MRIIVVSDTHMPRSAKSIPAPLREALTTADYILHAGDWCVPDAVRAFEAYAPVDGVAGNNDVRELAERFGWRKRLNLGGIRIGIVHGHGTGGTTESRARQAFKNEKVDVILFGHSHVPLNRRDGGVLMFNPGSPTARRRQPHHSFGIWDIEDGILQVRHVFF</sequence>
<evidence type="ECO:0000313" key="6">
    <source>
        <dbReference type="EMBL" id="CAG5084898.1"/>
    </source>
</evidence>
<protein>
    <recommendedName>
        <fullName evidence="4">Phosphoesterase</fullName>
        <ecNumber evidence="4">3.1.4.-</ecNumber>
    </recommendedName>
</protein>
<reference evidence="6 7" key="1">
    <citation type="submission" date="2021-04" db="EMBL/GenBank/DDBJ databases">
        <authorList>
            <person name="Rakotoarivonina H."/>
        </authorList>
    </citation>
    <scope>NUCLEOTIDE SEQUENCE [LARGE SCALE GENOMIC DNA]</scope>
    <source>
        <strain evidence="6 7">XE</strain>
    </source>
</reference>
<accession>A0ABN7RVT6</accession>
<name>A0ABN7RVT6_THEXY</name>
<evidence type="ECO:0000256" key="4">
    <source>
        <dbReference type="RuleBase" id="RU362039"/>
    </source>
</evidence>
<evidence type="ECO:0000256" key="1">
    <source>
        <dbReference type="ARBA" id="ARBA00008950"/>
    </source>
</evidence>
<dbReference type="InterPro" id="IPR000979">
    <property type="entry name" value="Phosphodiesterase_MJ0936/Vps29"/>
</dbReference>
<organism evidence="6 7">
    <name type="scientific">Thermobacillus xylanilyticus</name>
    <dbReference type="NCBI Taxonomy" id="76633"/>
    <lineage>
        <taxon>Bacteria</taxon>
        <taxon>Bacillati</taxon>
        <taxon>Bacillota</taxon>
        <taxon>Bacilli</taxon>
        <taxon>Bacillales</taxon>
        <taxon>Paenibacillaceae</taxon>
        <taxon>Thermobacillus</taxon>
    </lineage>
</organism>
<dbReference type="NCBIfam" id="TIGR00040">
    <property type="entry name" value="yfcE"/>
    <property type="match status" value="1"/>
</dbReference>
<dbReference type="InterPro" id="IPR024654">
    <property type="entry name" value="Calcineurin-like_PHP_lpxH"/>
</dbReference>
<dbReference type="Pfam" id="PF12850">
    <property type="entry name" value="Metallophos_2"/>
    <property type="match status" value="1"/>
</dbReference>
<keyword evidence="2 4" id="KW-0479">Metal-binding</keyword>
<evidence type="ECO:0000256" key="3">
    <source>
        <dbReference type="ARBA" id="ARBA00022801"/>
    </source>
</evidence>
<evidence type="ECO:0000256" key="2">
    <source>
        <dbReference type="ARBA" id="ARBA00022723"/>
    </source>
</evidence>
<proteinExistence type="inferred from homology"/>
<dbReference type="InterPro" id="IPR020935">
    <property type="entry name" value="PdiEstase_YfcE_CS"/>
</dbReference>
<dbReference type="EMBL" id="CAJRAY010000038">
    <property type="protein sequence ID" value="CAG5084898.1"/>
    <property type="molecule type" value="Genomic_DNA"/>
</dbReference>
<dbReference type="RefSeq" id="WP_015254490.1">
    <property type="nucleotide sequence ID" value="NZ_CAJRAY010000038.1"/>
</dbReference>
<comment type="cofactor">
    <cofactor evidence="4">
        <name>a divalent metal cation</name>
        <dbReference type="ChEBI" id="CHEBI:60240"/>
    </cofactor>
</comment>
<feature type="domain" description="Calcineurin-like phosphoesterase" evidence="5">
    <location>
        <begin position="1"/>
        <end position="152"/>
    </location>
</feature>
<dbReference type="GO" id="GO:0016787">
    <property type="term" value="F:hydrolase activity"/>
    <property type="evidence" value="ECO:0007669"/>
    <property type="project" value="UniProtKB-KW"/>
</dbReference>
<gene>
    <name evidence="6" type="primary">txxe 1126-M1_2310</name>
    <name evidence="6" type="ORF">TXXE_08300</name>
</gene>
<dbReference type="PROSITE" id="PS01269">
    <property type="entry name" value="UPF0025"/>
    <property type="match status" value="1"/>
</dbReference>
<evidence type="ECO:0000259" key="5">
    <source>
        <dbReference type="Pfam" id="PF12850"/>
    </source>
</evidence>
<dbReference type="Proteomes" id="UP000681526">
    <property type="component" value="Unassembled WGS sequence"/>
</dbReference>
<dbReference type="EC" id="3.1.4.-" evidence="4"/>